<comment type="caution">
    <text evidence="1">The sequence shown here is derived from an EMBL/GenBank/DDBJ whole genome shotgun (WGS) entry which is preliminary data.</text>
</comment>
<reference evidence="1 2" key="1">
    <citation type="journal article" date="2016" name="Nat. Commun.">
        <title>Thousands of microbial genomes shed light on interconnected biogeochemical processes in an aquifer system.</title>
        <authorList>
            <person name="Anantharaman K."/>
            <person name="Brown C.T."/>
            <person name="Hug L.A."/>
            <person name="Sharon I."/>
            <person name="Castelle C.J."/>
            <person name="Probst A.J."/>
            <person name="Thomas B.C."/>
            <person name="Singh A."/>
            <person name="Wilkins M.J."/>
            <person name="Karaoz U."/>
            <person name="Brodie E.L."/>
            <person name="Williams K.H."/>
            <person name="Hubbard S.S."/>
            <person name="Banfield J.F."/>
        </authorList>
    </citation>
    <scope>NUCLEOTIDE SEQUENCE [LARGE SCALE GENOMIC DNA]</scope>
</reference>
<accession>A0A1F6NMR7</accession>
<dbReference type="EMBL" id="MFQW01000055">
    <property type="protein sequence ID" value="OGH84934.1"/>
    <property type="molecule type" value="Genomic_DNA"/>
</dbReference>
<proteinExistence type="predicted"/>
<evidence type="ECO:0000313" key="2">
    <source>
        <dbReference type="Proteomes" id="UP000178349"/>
    </source>
</evidence>
<evidence type="ECO:0000313" key="1">
    <source>
        <dbReference type="EMBL" id="OGH84934.1"/>
    </source>
</evidence>
<dbReference type="AlphaFoldDB" id="A0A1F6NMR7"/>
<dbReference type="Proteomes" id="UP000178349">
    <property type="component" value="Unassembled WGS sequence"/>
</dbReference>
<name>A0A1F6NMR7_9BACT</name>
<organism evidence="1 2">
    <name type="scientific">Candidatus Magasanikbacteria bacterium RIFOXYC12_FULL_33_11</name>
    <dbReference type="NCBI Taxonomy" id="1798701"/>
    <lineage>
        <taxon>Bacteria</taxon>
        <taxon>Candidatus Magasanikiibacteriota</taxon>
    </lineage>
</organism>
<protein>
    <submittedName>
        <fullName evidence="1">Uncharacterized protein</fullName>
    </submittedName>
</protein>
<gene>
    <name evidence="1" type="ORF">A2493_03075</name>
</gene>
<sequence length="83" mass="9185">MCTAPDLRLQGGACAGLETNDSQRNSQVVVLLQLAMWFACASPTAEIEEYVWVEITFDPKYFFPALRASSFETLTSLHHGDTS</sequence>